<evidence type="ECO:0000256" key="2">
    <source>
        <dbReference type="ARBA" id="ARBA00023002"/>
    </source>
</evidence>
<organism evidence="4 5">
    <name type="scientific">Arabidopsis arenosa</name>
    <name type="common">Sand rock-cress</name>
    <name type="synonym">Cardaminopsis arenosa</name>
    <dbReference type="NCBI Taxonomy" id="38785"/>
    <lineage>
        <taxon>Eukaryota</taxon>
        <taxon>Viridiplantae</taxon>
        <taxon>Streptophyta</taxon>
        <taxon>Embryophyta</taxon>
        <taxon>Tracheophyta</taxon>
        <taxon>Spermatophyta</taxon>
        <taxon>Magnoliopsida</taxon>
        <taxon>eudicotyledons</taxon>
        <taxon>Gunneridae</taxon>
        <taxon>Pentapetalae</taxon>
        <taxon>rosids</taxon>
        <taxon>malvids</taxon>
        <taxon>Brassicales</taxon>
        <taxon>Brassicaceae</taxon>
        <taxon>Camelineae</taxon>
        <taxon>Arabidopsis</taxon>
    </lineage>
</organism>
<dbReference type="AlphaFoldDB" id="A0A8S2A772"/>
<dbReference type="PANTHER" id="PTHR42898:SF29">
    <property type="entry name" value="3-OXOACYL-[ACYL-CARRIER-PROTEIN] REDUCTASE"/>
    <property type="match status" value="1"/>
</dbReference>
<dbReference type="GO" id="GO:0016491">
    <property type="term" value="F:oxidoreductase activity"/>
    <property type="evidence" value="ECO:0007669"/>
    <property type="project" value="UniProtKB-KW"/>
</dbReference>
<accession>A0A8S2A772</accession>
<dbReference type="Pfam" id="PF13561">
    <property type="entry name" value="adh_short_C2"/>
    <property type="match status" value="1"/>
</dbReference>
<sequence>MASHLYTNPPQNLHFLPSSPSLKPHLYLSFKRINPQPKSSSSSVFVPCASQSSIAITSNERWSLNGLSALVTGGTRRIGRAIVEELAGLGAKVHTCARNENELENCLSDWNRSGFRVAGSVCDVSDRSQREDLMETVSSVFDGKLHILVNNVGTNIRKPMVEFTAGEFSTLMSTNFESVFHLCQLAYPLLRASEAGSVVSISSVSGFVSLKNMSVQSATKGAINQLTRSLACEWAKDNIRINAVAPWYIKTSMVEQVLSNKEYLEEVYSVTPLGRLGEPREELAMLGARVHTCARDETQLQERLGSKQCRNMYSHADHKVYIRRFLVADGYKSGVSFPSLAARTSFVGSFRFREHCAYVLCRWGCPSECRIHLWSNQSEENAKEKVESRPSMGRVGEANEVLSLVAFLCLPAASYITALVSKGGPSNYADVTKGFHLEWSLQGMTALVTGGAGGIGHAIVEELARFGAKVHVCDISETLLNQSLSQWEKKGFQVSGSICDVSSRPKRETLMQTVSSLFEGKLNILVNNAGVIRTKPTTKYVEDDFSFLMSTNVESSYHLSQLSHPLLKASGSGNIVFISSIAGVVSIDCGSIYGLTKGALNQLARNLACEWARDGIRANAVAPNFITTALAQAYLDVAGFREALFSRTPLGRAGEPKEVASLVAFLCLPAASYITGQTICVDGGLTVNGFSYQQQA</sequence>
<comment type="similarity">
    <text evidence="3">Belongs to the short-chain dehydrogenases/reductases (SDR) family. SDR65C subfamily.</text>
</comment>
<dbReference type="InterPro" id="IPR002347">
    <property type="entry name" value="SDR_fam"/>
</dbReference>
<dbReference type="InterPro" id="IPR036291">
    <property type="entry name" value="NAD(P)-bd_dom_sf"/>
</dbReference>
<evidence type="ECO:0000256" key="3">
    <source>
        <dbReference type="ARBA" id="ARBA00025714"/>
    </source>
</evidence>
<dbReference type="PANTHER" id="PTHR42898">
    <property type="entry name" value="TROPINONE REDUCTASE"/>
    <property type="match status" value="1"/>
</dbReference>
<evidence type="ECO:0000256" key="1">
    <source>
        <dbReference type="ARBA" id="ARBA00022857"/>
    </source>
</evidence>
<dbReference type="EMBL" id="LR999454">
    <property type="protein sequence ID" value="CAE6019427.1"/>
    <property type="molecule type" value="Genomic_DNA"/>
</dbReference>
<keyword evidence="1" id="KW-0521">NADP</keyword>
<dbReference type="InterPro" id="IPR045000">
    <property type="entry name" value="TR"/>
</dbReference>
<dbReference type="PRINTS" id="PR00081">
    <property type="entry name" value="GDHRDH"/>
</dbReference>
<keyword evidence="5" id="KW-1185">Reference proteome</keyword>
<gene>
    <name evidence="4" type="ORF">AARE701A_LOCUS10049</name>
</gene>
<name>A0A8S2A772_ARAAE</name>
<dbReference type="Pfam" id="PF00106">
    <property type="entry name" value="adh_short"/>
    <property type="match status" value="1"/>
</dbReference>
<proteinExistence type="inferred from homology"/>
<protein>
    <submittedName>
        <fullName evidence="4">Uncharacterized protein</fullName>
    </submittedName>
</protein>
<evidence type="ECO:0000313" key="4">
    <source>
        <dbReference type="EMBL" id="CAE6019427.1"/>
    </source>
</evidence>
<evidence type="ECO:0000313" key="5">
    <source>
        <dbReference type="Proteomes" id="UP000682877"/>
    </source>
</evidence>
<dbReference type="FunFam" id="3.40.50.720:FF:000084">
    <property type="entry name" value="Short-chain dehydrogenase reductase"/>
    <property type="match status" value="2"/>
</dbReference>
<dbReference type="PRINTS" id="PR00080">
    <property type="entry name" value="SDRFAMILY"/>
</dbReference>
<reference evidence="4" key="1">
    <citation type="submission" date="2021-01" db="EMBL/GenBank/DDBJ databases">
        <authorList>
            <person name="Bezrukov I."/>
        </authorList>
    </citation>
    <scope>NUCLEOTIDE SEQUENCE</scope>
</reference>
<dbReference type="SUPFAM" id="SSF51735">
    <property type="entry name" value="NAD(P)-binding Rossmann-fold domains"/>
    <property type="match status" value="3"/>
</dbReference>
<dbReference type="Gene3D" id="3.40.50.720">
    <property type="entry name" value="NAD(P)-binding Rossmann-like Domain"/>
    <property type="match status" value="3"/>
</dbReference>
<dbReference type="Proteomes" id="UP000682877">
    <property type="component" value="Chromosome 4"/>
</dbReference>
<keyword evidence="2" id="KW-0560">Oxidoreductase</keyword>